<gene>
    <name evidence="1" type="ORF">SPELUC_LOCUS6850</name>
</gene>
<protein>
    <submittedName>
        <fullName evidence="1">3239_t:CDS:1</fullName>
    </submittedName>
</protein>
<organism evidence="1 2">
    <name type="scientific">Cetraspora pellucida</name>
    <dbReference type="NCBI Taxonomy" id="1433469"/>
    <lineage>
        <taxon>Eukaryota</taxon>
        <taxon>Fungi</taxon>
        <taxon>Fungi incertae sedis</taxon>
        <taxon>Mucoromycota</taxon>
        <taxon>Glomeromycotina</taxon>
        <taxon>Glomeromycetes</taxon>
        <taxon>Diversisporales</taxon>
        <taxon>Gigasporaceae</taxon>
        <taxon>Cetraspora</taxon>
    </lineage>
</organism>
<evidence type="ECO:0000313" key="1">
    <source>
        <dbReference type="EMBL" id="CAG8593711.1"/>
    </source>
</evidence>
<sequence>KHIDIIQTEVQVYVNECLVCVINTSIKEKTNIKSVISVMLWHYIQIDLVDFRDFATVRTVVAHLVKDVFRILGPSVILQSDNRKKFEGIVKQVYELLKVKIKHDCLHHPQLQEQIERLNQTIGCSFTKFL</sequence>
<dbReference type="Proteomes" id="UP000789366">
    <property type="component" value="Unassembled WGS sequence"/>
</dbReference>
<comment type="caution">
    <text evidence="1">The sequence shown here is derived from an EMBL/GenBank/DDBJ whole genome shotgun (WGS) entry which is preliminary data.</text>
</comment>
<evidence type="ECO:0000313" key="2">
    <source>
        <dbReference type="Proteomes" id="UP000789366"/>
    </source>
</evidence>
<reference evidence="1" key="1">
    <citation type="submission" date="2021-06" db="EMBL/GenBank/DDBJ databases">
        <authorList>
            <person name="Kallberg Y."/>
            <person name="Tangrot J."/>
            <person name="Rosling A."/>
        </authorList>
    </citation>
    <scope>NUCLEOTIDE SEQUENCE</scope>
    <source>
        <strain evidence="1">28 12/20/2015</strain>
    </source>
</reference>
<name>A0ACA9MHX4_9GLOM</name>
<keyword evidence="2" id="KW-1185">Reference proteome</keyword>
<dbReference type="EMBL" id="CAJVPW010008437">
    <property type="protein sequence ID" value="CAG8593711.1"/>
    <property type="molecule type" value="Genomic_DNA"/>
</dbReference>
<proteinExistence type="predicted"/>
<feature type="non-terminal residue" evidence="1">
    <location>
        <position position="1"/>
    </location>
</feature>
<accession>A0ACA9MHX4</accession>